<evidence type="ECO:0000313" key="11">
    <source>
        <dbReference type="EMBL" id="KAL0487397.1"/>
    </source>
</evidence>
<feature type="domain" description="RanBD1" evidence="10">
    <location>
        <begin position="38"/>
        <end position="178"/>
    </location>
</feature>
<reference evidence="11 12" key="1">
    <citation type="submission" date="2024-03" db="EMBL/GenBank/DDBJ databases">
        <title>The Acrasis kona genome and developmental transcriptomes reveal deep origins of eukaryotic multicellular pathways.</title>
        <authorList>
            <person name="Sheikh S."/>
            <person name="Fu C.-J."/>
            <person name="Brown M.W."/>
            <person name="Baldauf S.L."/>
        </authorList>
    </citation>
    <scope>NUCLEOTIDE SEQUENCE [LARGE SCALE GENOMIC DNA]</scope>
    <source>
        <strain evidence="11 12">ATCC MYA-3509</strain>
    </source>
</reference>
<comment type="caution">
    <text evidence="11">The sequence shown here is derived from an EMBL/GenBank/DDBJ whole genome shotgun (WGS) entry which is preliminary data.</text>
</comment>
<dbReference type="Pfam" id="PF00638">
    <property type="entry name" value="Ran_BP1"/>
    <property type="match status" value="1"/>
</dbReference>
<keyword evidence="2" id="KW-0597">Phosphoprotein</keyword>
<organism evidence="11 12">
    <name type="scientific">Acrasis kona</name>
    <dbReference type="NCBI Taxonomy" id="1008807"/>
    <lineage>
        <taxon>Eukaryota</taxon>
        <taxon>Discoba</taxon>
        <taxon>Heterolobosea</taxon>
        <taxon>Tetramitia</taxon>
        <taxon>Eutetramitia</taxon>
        <taxon>Acrasidae</taxon>
        <taxon>Acrasis</taxon>
    </lineage>
</organism>
<dbReference type="InterPro" id="IPR011993">
    <property type="entry name" value="PH-like_dom_sf"/>
</dbReference>
<dbReference type="EMBL" id="JAOPGA020001337">
    <property type="protein sequence ID" value="KAL0487397.1"/>
    <property type="molecule type" value="Genomic_DNA"/>
</dbReference>
<dbReference type="CDD" id="cd13179">
    <property type="entry name" value="RanBD_RanBP1"/>
    <property type="match status" value="1"/>
</dbReference>
<comment type="similarity">
    <text evidence="5">Belongs to the RANBP1 family.</text>
</comment>
<evidence type="ECO:0000256" key="8">
    <source>
        <dbReference type="ARBA" id="ARBA00081162"/>
    </source>
</evidence>
<dbReference type="PROSITE" id="PS50196">
    <property type="entry name" value="RANBD1"/>
    <property type="match status" value="1"/>
</dbReference>
<dbReference type="GO" id="GO:0005096">
    <property type="term" value="F:GTPase activator activity"/>
    <property type="evidence" value="ECO:0007669"/>
    <property type="project" value="UniProtKB-KW"/>
</dbReference>
<gene>
    <name evidence="11" type="ORF">AKO1_000751</name>
</gene>
<dbReference type="GO" id="GO:0006913">
    <property type="term" value="P:nucleocytoplasmic transport"/>
    <property type="evidence" value="ECO:0007669"/>
    <property type="project" value="InterPro"/>
</dbReference>
<dbReference type="InterPro" id="IPR000156">
    <property type="entry name" value="Ran_bind_dom"/>
</dbReference>
<feature type="region of interest" description="Disordered" evidence="9">
    <location>
        <begin position="1"/>
        <end position="35"/>
    </location>
</feature>
<keyword evidence="12" id="KW-1185">Reference proteome</keyword>
<sequence length="181" mass="21017">MSEEDTLAKPTTQTTENVEESETGGDEGANIEEENRTAFQPLFNLEQLPEVETKTLEESEDVVYEVRAKMFRFDVEAKEWKERGFGQLKFLQNKEKKDKVRILMRRDKTLKICANHFILPGMNVKPNVGSDRSWVYNTPADFYDDQANPELLAVRFANPEKASEFKAKFEEMVKQVEEARK</sequence>
<evidence type="ECO:0000256" key="5">
    <source>
        <dbReference type="ARBA" id="ARBA00061276"/>
    </source>
</evidence>
<name>A0AAW2ZBW0_9EUKA</name>
<accession>A0AAW2ZBW0</accession>
<evidence type="ECO:0000256" key="3">
    <source>
        <dbReference type="ARBA" id="ARBA00022990"/>
    </source>
</evidence>
<evidence type="ECO:0000256" key="4">
    <source>
        <dbReference type="ARBA" id="ARBA00056716"/>
    </source>
</evidence>
<dbReference type="GO" id="GO:0005643">
    <property type="term" value="C:nuclear pore"/>
    <property type="evidence" value="ECO:0007669"/>
    <property type="project" value="TreeGrafter"/>
</dbReference>
<evidence type="ECO:0000256" key="7">
    <source>
        <dbReference type="ARBA" id="ARBA00067380"/>
    </source>
</evidence>
<evidence type="ECO:0000256" key="9">
    <source>
        <dbReference type="SAM" id="MobiDB-lite"/>
    </source>
</evidence>
<feature type="compositionally biased region" description="Acidic residues" evidence="9">
    <location>
        <begin position="17"/>
        <end position="32"/>
    </location>
</feature>
<dbReference type="AlphaFoldDB" id="A0AAW2ZBW0"/>
<dbReference type="Proteomes" id="UP001431209">
    <property type="component" value="Unassembled WGS sequence"/>
</dbReference>
<dbReference type="InterPro" id="IPR045255">
    <property type="entry name" value="RanBP1-like"/>
</dbReference>
<evidence type="ECO:0000313" key="12">
    <source>
        <dbReference type="Proteomes" id="UP001431209"/>
    </source>
</evidence>
<comment type="subunit">
    <text evidence="6">Interacts with RAN (via C-terminus of GTP-bound form) but not with GDP-bound RAN. Identified in a complex composed of RAN, RANGAP1 and RANBP1. Identified in a complex that contains TNPO1, RAN and RANBP1. Identified in a complex that contains CSE1L, KPNA2, RAN and RANBP1. Identified in a complex with nucleotide-free RAN and RCC1.</text>
</comment>
<evidence type="ECO:0000259" key="10">
    <source>
        <dbReference type="PROSITE" id="PS50196"/>
    </source>
</evidence>
<dbReference type="Gene3D" id="2.30.29.30">
    <property type="entry name" value="Pleckstrin-homology domain (PH domain)/Phosphotyrosine-binding domain (PTB)"/>
    <property type="match status" value="1"/>
</dbReference>
<keyword evidence="1" id="KW-0343">GTPase activation</keyword>
<dbReference type="GO" id="GO:0005737">
    <property type="term" value="C:cytoplasm"/>
    <property type="evidence" value="ECO:0007669"/>
    <property type="project" value="TreeGrafter"/>
</dbReference>
<evidence type="ECO:0000256" key="1">
    <source>
        <dbReference type="ARBA" id="ARBA00022468"/>
    </source>
</evidence>
<dbReference type="InterPro" id="IPR045256">
    <property type="entry name" value="RanBP1_RanBD"/>
</dbReference>
<dbReference type="PANTHER" id="PTHR23138">
    <property type="entry name" value="RAN BINDING PROTEIN"/>
    <property type="match status" value="1"/>
</dbReference>
<protein>
    <recommendedName>
        <fullName evidence="7">Ran-specific GTPase-activating protein</fullName>
    </recommendedName>
    <alternativeName>
        <fullName evidence="8">Ran-binding protein 1</fullName>
    </alternativeName>
</protein>
<dbReference type="SUPFAM" id="SSF50729">
    <property type="entry name" value="PH domain-like"/>
    <property type="match status" value="1"/>
</dbReference>
<proteinExistence type="inferred from homology"/>
<dbReference type="SMART" id="SM00160">
    <property type="entry name" value="RanBD"/>
    <property type="match status" value="1"/>
</dbReference>
<evidence type="ECO:0000256" key="6">
    <source>
        <dbReference type="ARBA" id="ARBA00066150"/>
    </source>
</evidence>
<dbReference type="FunFam" id="2.30.29.30:FF:000824">
    <property type="entry name" value="Ran-specific GTPase-activating protein"/>
    <property type="match status" value="1"/>
</dbReference>
<evidence type="ECO:0000256" key="2">
    <source>
        <dbReference type="ARBA" id="ARBA00022553"/>
    </source>
</evidence>
<dbReference type="PANTHER" id="PTHR23138:SF87">
    <property type="entry name" value="E3 SUMO-PROTEIN LIGASE RANBP2"/>
    <property type="match status" value="1"/>
</dbReference>
<keyword evidence="3" id="KW-0007">Acetylation</keyword>
<comment type="function">
    <text evidence="4">Plays a role in RAN-dependent nucleocytoplasmic transport. Alleviates the TNPO1-dependent inhibition of RAN GTPase activity and mediates the dissociation of RAN from proteins involved in transport into the nucleus. Induces a conformation change in the complex formed by XPO1 and RAN that triggers the release of the nuclear export signal of cargo proteins. Promotes the disassembly of the complex formed by RAN and importin beta. Promotes dissociation of RAN from a complex with KPNA2 and CSE1L. Required for normal mitotic spindle assembly and normal progress through mitosis via its effect on RAN. Does not increase the RAN GTPase activity by itself, but increases GTP hydrolysis mediated by RANGAP1. Inhibits RCC1-dependent exchange of RAN-bound GDP by GTP.</text>
</comment>